<keyword evidence="1" id="KW-1133">Transmembrane helix</keyword>
<reference evidence="2 3" key="1">
    <citation type="submission" date="2011-08" db="EMBL/GenBank/DDBJ databases">
        <title>The Genome Sequence of Plasmodium vivax India VII.</title>
        <authorList>
            <consortium name="The Broad Institute Genome Sequencing Platform"/>
            <consortium name="The Broad Institute Genome Sequencing Center for Infectious Disease"/>
            <person name="Neafsey D."/>
            <person name="Carlton J."/>
            <person name="Barnwell J."/>
            <person name="Collins W."/>
            <person name="Escalante A."/>
            <person name="Mullikin J."/>
            <person name="Saul A."/>
            <person name="Guigo R."/>
            <person name="Camara F."/>
            <person name="Young S.K."/>
            <person name="Zeng Q."/>
            <person name="Gargeya S."/>
            <person name="Fitzgerald M."/>
            <person name="Haas B."/>
            <person name="Abouelleil A."/>
            <person name="Alvarado L."/>
            <person name="Arachchi H.M."/>
            <person name="Berlin A."/>
            <person name="Brown A."/>
            <person name="Chapman S.B."/>
            <person name="Chen Z."/>
            <person name="Dunbar C."/>
            <person name="Freedman E."/>
            <person name="Gearin G."/>
            <person name="Gellesch M."/>
            <person name="Goldberg J."/>
            <person name="Griggs A."/>
            <person name="Gujja S."/>
            <person name="Heiman D."/>
            <person name="Howarth C."/>
            <person name="Larson L."/>
            <person name="Lui A."/>
            <person name="MacDonald P.J.P."/>
            <person name="Montmayeur A."/>
            <person name="Murphy C."/>
            <person name="Neiman D."/>
            <person name="Pearson M."/>
            <person name="Priest M."/>
            <person name="Roberts A."/>
            <person name="Saif S."/>
            <person name="Shea T."/>
            <person name="Shenoy N."/>
            <person name="Sisk P."/>
            <person name="Stolte C."/>
            <person name="Sykes S."/>
            <person name="Wortman J."/>
            <person name="Nusbaum C."/>
            <person name="Birren B."/>
        </authorList>
    </citation>
    <scope>NUCLEOTIDE SEQUENCE [LARGE SCALE GENOMIC DNA]</scope>
    <source>
        <strain evidence="2 3">India VII</strain>
    </source>
</reference>
<dbReference type="Proteomes" id="UP000053562">
    <property type="component" value="Unassembled WGS sequence"/>
</dbReference>
<evidence type="ECO:0000313" key="3">
    <source>
        <dbReference type="Proteomes" id="UP000053562"/>
    </source>
</evidence>
<gene>
    <name evidence="2" type="ORF">PVIIG_06303</name>
</gene>
<feature type="transmembrane region" description="Helical" evidence="1">
    <location>
        <begin position="221"/>
        <end position="243"/>
    </location>
</feature>
<organism evidence="2 3">
    <name type="scientific">Plasmodium vivax India VII</name>
    <dbReference type="NCBI Taxonomy" id="1077284"/>
    <lineage>
        <taxon>Eukaryota</taxon>
        <taxon>Sar</taxon>
        <taxon>Alveolata</taxon>
        <taxon>Apicomplexa</taxon>
        <taxon>Aconoidasida</taxon>
        <taxon>Haemosporida</taxon>
        <taxon>Plasmodiidae</taxon>
        <taxon>Plasmodium</taxon>
        <taxon>Plasmodium (Plasmodium)</taxon>
    </lineage>
</organism>
<dbReference type="Pfam" id="PF12420">
    <property type="entry name" value="DUF3671"/>
    <property type="match status" value="1"/>
</dbReference>
<dbReference type="OrthoDB" id="10288585at2759"/>
<evidence type="ECO:0008006" key="4">
    <source>
        <dbReference type="Google" id="ProtNLM"/>
    </source>
</evidence>
<evidence type="ECO:0000313" key="2">
    <source>
        <dbReference type="EMBL" id="KMZ76929.1"/>
    </source>
</evidence>
<sequence length="271" mass="31996">MIPLDNNYPVKNLNFKSSFLKLSENQQENDKILNRKFKRLLARYEKQRELQHRGLKENISDDRWNRKGRGDSHNLLTYSGIKGKASNSVDTYMKNYKDRYMKKKGLSKLDCYYENKLFGKFNHMCDIAEKVHNDKKRWKKFFLKKYGISLIIFSLIPALGLIFYILFGVGDKPGIYGLCKEDHFNKPGGTITTHNDNEYDGAICPKKWLYDSKETITIFEYVNFIFTFIIIAIVVFFVFYILIKVIKYEKIKGGKGRMNVQKYDRFCKNAL</sequence>
<evidence type="ECO:0000256" key="1">
    <source>
        <dbReference type="SAM" id="Phobius"/>
    </source>
</evidence>
<protein>
    <recommendedName>
        <fullName evidence="4">Variable surface protein Vir35</fullName>
    </recommendedName>
</protein>
<dbReference type="EMBL" id="KQ234564">
    <property type="protein sequence ID" value="KMZ76929.1"/>
    <property type="molecule type" value="Genomic_DNA"/>
</dbReference>
<feature type="transmembrane region" description="Helical" evidence="1">
    <location>
        <begin position="146"/>
        <end position="167"/>
    </location>
</feature>
<keyword evidence="1" id="KW-0812">Transmembrane</keyword>
<name>A0A0J9S2G8_PLAVI</name>
<dbReference type="InterPro" id="IPR022139">
    <property type="entry name" value="Fam-L/Fam-M-like_plasmodium"/>
</dbReference>
<dbReference type="AlphaFoldDB" id="A0A0J9S2G8"/>
<accession>A0A0J9S2G8</accession>
<keyword evidence="1" id="KW-0472">Membrane</keyword>
<proteinExistence type="predicted"/>